<dbReference type="EMBL" id="CP019962">
    <property type="protein sequence ID" value="ARD64057.1"/>
    <property type="molecule type" value="Genomic_DNA"/>
</dbReference>
<accession>A0AAC9QQX8</accession>
<evidence type="ECO:0000313" key="1">
    <source>
        <dbReference type="EMBL" id="ARD64057.1"/>
    </source>
</evidence>
<gene>
    <name evidence="1" type="ORF">B2M23_00145</name>
</gene>
<proteinExistence type="predicted"/>
<sequence length="74" mass="8815">MDDRFKNGVSYYTIGRAVINIPFPEDCVRCQYCPYLKYEDYAKRHSCRITQEWLLYPFHGVGESCPIEIIEEED</sequence>
<organism evidence="1 2">
    <name type="scientific">Eubacterium limosum</name>
    <dbReference type="NCBI Taxonomy" id="1736"/>
    <lineage>
        <taxon>Bacteria</taxon>
        <taxon>Bacillati</taxon>
        <taxon>Bacillota</taxon>
        <taxon>Clostridia</taxon>
        <taxon>Eubacteriales</taxon>
        <taxon>Eubacteriaceae</taxon>
        <taxon>Eubacterium</taxon>
    </lineage>
</organism>
<reference evidence="2" key="1">
    <citation type="journal article" date="2017" name="Sci. Rep.">
        <title>Determination of the Genome and Primary Transcriptome of Syngas Fermenting Eubacterium limosum ATCC 8486.</title>
        <authorList>
            <person name="Song Y."/>
            <person name="Shin J."/>
            <person name="Jeong Y."/>
            <person name="Jin S."/>
            <person name="Lee J.K."/>
            <person name="Kim D.R."/>
            <person name="Kim S.C."/>
            <person name="Cho S."/>
            <person name="Cho B.K."/>
        </authorList>
    </citation>
    <scope>NUCLEOTIDE SEQUENCE [LARGE SCALE GENOMIC DNA]</scope>
    <source>
        <strain evidence="2">ATCC 8486</strain>
    </source>
</reference>
<protein>
    <submittedName>
        <fullName evidence="1">Uncharacterized protein</fullName>
    </submittedName>
</protein>
<dbReference type="RefSeq" id="WP_038350801.1">
    <property type="nucleotide sequence ID" value="NZ_CP019962.1"/>
</dbReference>
<dbReference type="KEGG" id="elim:B2M23_00145"/>
<name>A0AAC9QQX8_EUBLI</name>
<evidence type="ECO:0000313" key="2">
    <source>
        <dbReference type="Proteomes" id="UP000192391"/>
    </source>
</evidence>
<dbReference type="AlphaFoldDB" id="A0AAC9QQX8"/>
<dbReference type="Proteomes" id="UP000192391">
    <property type="component" value="Chromosome"/>
</dbReference>